<reference evidence="2" key="1">
    <citation type="journal article" date="2021" name="Proc. Natl. Acad. Sci. U.S.A.">
        <title>A Catalog of Tens of Thousands of Viruses from Human Metagenomes Reveals Hidden Associations with Chronic Diseases.</title>
        <authorList>
            <person name="Tisza M.J."/>
            <person name="Buck C.B."/>
        </authorList>
    </citation>
    <scope>NUCLEOTIDE SEQUENCE</scope>
    <source>
        <strain evidence="2">CtiJY10</strain>
    </source>
</reference>
<feature type="compositionally biased region" description="Acidic residues" evidence="1">
    <location>
        <begin position="136"/>
        <end position="148"/>
    </location>
</feature>
<name>A0A8S5N564_9CAUD</name>
<feature type="compositionally biased region" description="Basic residues" evidence="1">
    <location>
        <begin position="118"/>
        <end position="132"/>
    </location>
</feature>
<sequence length="148" mass="16545">MLDVKKGDKVIVKGFTGIKLCVSEVAEATKKTITVLKKDGSEMVFDRKTCKQINVEEGKEKYANSVMEDDGSYVAPSTKKVVKKKGKKVAKPVTKKAKPEPEDDEDEDDEEEEEVKPAKKSKPAKKATKKSKKVVEEDDDDDFEDMDD</sequence>
<evidence type="ECO:0000313" key="2">
    <source>
        <dbReference type="EMBL" id="DAD89402.1"/>
    </source>
</evidence>
<feature type="compositionally biased region" description="Basic residues" evidence="1">
    <location>
        <begin position="80"/>
        <end position="96"/>
    </location>
</feature>
<organism evidence="2">
    <name type="scientific">Podoviridae sp. ctiJY10</name>
    <dbReference type="NCBI Taxonomy" id="2826572"/>
    <lineage>
        <taxon>Viruses</taxon>
        <taxon>Duplodnaviria</taxon>
        <taxon>Heunggongvirae</taxon>
        <taxon>Uroviricota</taxon>
        <taxon>Caudoviricetes</taxon>
    </lineage>
</organism>
<proteinExistence type="predicted"/>
<protein>
    <submittedName>
        <fullName evidence="2">Uncharacterized protein</fullName>
    </submittedName>
</protein>
<accession>A0A8S5N564</accession>
<feature type="region of interest" description="Disordered" evidence="1">
    <location>
        <begin position="76"/>
        <end position="148"/>
    </location>
</feature>
<evidence type="ECO:0000256" key="1">
    <source>
        <dbReference type="SAM" id="MobiDB-lite"/>
    </source>
</evidence>
<dbReference type="EMBL" id="BK015060">
    <property type="protein sequence ID" value="DAD89402.1"/>
    <property type="molecule type" value="Genomic_DNA"/>
</dbReference>
<feature type="compositionally biased region" description="Acidic residues" evidence="1">
    <location>
        <begin position="101"/>
        <end position="114"/>
    </location>
</feature>